<dbReference type="InterPro" id="IPR050309">
    <property type="entry name" value="Type-B_Carboxylest/Lipase"/>
</dbReference>
<reference evidence="6 7" key="1">
    <citation type="submission" date="2016-07" db="EMBL/GenBank/DDBJ databases">
        <title>Pervasive Adenine N6-methylation of Active Genes in Fungi.</title>
        <authorList>
            <consortium name="DOE Joint Genome Institute"/>
            <person name="Mondo S.J."/>
            <person name="Dannebaum R.O."/>
            <person name="Kuo R.C."/>
            <person name="Labutti K."/>
            <person name="Haridas S."/>
            <person name="Kuo A."/>
            <person name="Salamov A."/>
            <person name="Ahrendt S.R."/>
            <person name="Lipzen A."/>
            <person name="Sullivan W."/>
            <person name="Andreopoulos W.B."/>
            <person name="Clum A."/>
            <person name="Lindquist E."/>
            <person name="Daum C."/>
            <person name="Ramamoorthy G.K."/>
            <person name="Gryganskyi A."/>
            <person name="Culley D."/>
            <person name="Magnuson J.K."/>
            <person name="James T.Y."/>
            <person name="O'Malley M.A."/>
            <person name="Stajich J.E."/>
            <person name="Spatafora J.W."/>
            <person name="Visel A."/>
            <person name="Grigoriev I.V."/>
        </authorList>
    </citation>
    <scope>NUCLEOTIDE SEQUENCE [LARGE SCALE GENOMIC DNA]</scope>
    <source>
        <strain evidence="6 7">62-1032</strain>
    </source>
</reference>
<protein>
    <recommendedName>
        <fullName evidence="3">Carboxylic ester hydrolase</fullName>
        <ecNumber evidence="3">3.1.1.-</ecNumber>
    </recommendedName>
</protein>
<dbReference type="PROSITE" id="PS00122">
    <property type="entry name" value="CARBOXYLESTERASE_B_1"/>
    <property type="match status" value="1"/>
</dbReference>
<dbReference type="Gene3D" id="3.40.50.1820">
    <property type="entry name" value="alpha/beta hydrolase"/>
    <property type="match status" value="1"/>
</dbReference>
<evidence type="ECO:0000313" key="7">
    <source>
        <dbReference type="Proteomes" id="UP000193467"/>
    </source>
</evidence>
<evidence type="ECO:0000256" key="1">
    <source>
        <dbReference type="ARBA" id="ARBA00005964"/>
    </source>
</evidence>
<evidence type="ECO:0000256" key="3">
    <source>
        <dbReference type="RuleBase" id="RU361235"/>
    </source>
</evidence>
<dbReference type="EC" id="3.1.1.-" evidence="3"/>
<feature type="compositionally biased region" description="Basic and acidic residues" evidence="4">
    <location>
        <begin position="539"/>
        <end position="548"/>
    </location>
</feature>
<evidence type="ECO:0000256" key="2">
    <source>
        <dbReference type="ARBA" id="ARBA00022801"/>
    </source>
</evidence>
<proteinExistence type="inferred from homology"/>
<dbReference type="InterPro" id="IPR002018">
    <property type="entry name" value="CarbesteraseB"/>
</dbReference>
<gene>
    <name evidence="6" type="ORF">BCR35DRAFT_304020</name>
</gene>
<dbReference type="GO" id="GO:0016787">
    <property type="term" value="F:hydrolase activity"/>
    <property type="evidence" value="ECO:0007669"/>
    <property type="project" value="UniProtKB-KW"/>
</dbReference>
<dbReference type="InterPro" id="IPR029058">
    <property type="entry name" value="AB_hydrolase_fold"/>
</dbReference>
<name>A0A1Y2FG94_9BASI</name>
<dbReference type="STRING" id="106004.A0A1Y2FG94"/>
<sequence length="560" mass="61107">MADLLVQTSAGRVVGFLDTFALRESSAAPLIEAGQDGGLPAVQKWLGVPYAQARRWERPQPPQAWSEPLKAHEFGSMFHQPPSGTEKIYGHQKGVYKRSFVTQSEDSFNLNVFAPEGTKEGDSLPVLFWVYGGSLNNGSADKFIYDPTEWIRSSQAEGQKFIVVSGNYRTNIFGFFSNPDVLAADPDGLAGNYGLYDVIAMLEWVQSNIRAFGGNPENVTLFGQSAGAFIISNLLVTGKKLFTKAIMQSGAAGTMLIKPPNESYPAASHILNFYGPGGATPEARLNALRSVSAEAIHKAHNDSYRWGGVNLTLEEGPKAIWTKATIERLEAGEWDEWIERVIIGTTEDEGTIFTLGNSFNSATAFEAHLSHFPSRLHSSLRAKYLAPFNGVHPPQTSLIDAPMSRLLADHLFVDPAWDMAKALAGTENRKSGKKAKVWMYRCKAEVDRISRGPVKCGAMHIIEIPFVFNSSSLWEEGSQEAASANAFGKAWANFAISGNPDPNWQPFTPASPSWLVFEDGGKTENESLAGFEEGMIDWADRGKGKTGDEGEGDLLGETNE</sequence>
<comment type="caution">
    <text evidence="6">The sequence shown here is derived from an EMBL/GenBank/DDBJ whole genome shotgun (WGS) entry which is preliminary data.</text>
</comment>
<evidence type="ECO:0000256" key="4">
    <source>
        <dbReference type="SAM" id="MobiDB-lite"/>
    </source>
</evidence>
<dbReference type="EMBL" id="MCGR01000022">
    <property type="protein sequence ID" value="ORY81845.1"/>
    <property type="molecule type" value="Genomic_DNA"/>
</dbReference>
<dbReference type="InParanoid" id="A0A1Y2FG94"/>
<dbReference type="Proteomes" id="UP000193467">
    <property type="component" value="Unassembled WGS sequence"/>
</dbReference>
<feature type="domain" description="Carboxylesterase type B" evidence="5">
    <location>
        <begin position="41"/>
        <end position="522"/>
    </location>
</feature>
<comment type="similarity">
    <text evidence="1 3">Belongs to the type-B carboxylesterase/lipase family.</text>
</comment>
<feature type="region of interest" description="Disordered" evidence="4">
    <location>
        <begin position="539"/>
        <end position="560"/>
    </location>
</feature>
<evidence type="ECO:0000259" key="5">
    <source>
        <dbReference type="Pfam" id="PF00135"/>
    </source>
</evidence>
<dbReference type="AlphaFoldDB" id="A0A1Y2FG94"/>
<keyword evidence="7" id="KW-1185">Reference proteome</keyword>
<dbReference type="InterPro" id="IPR019826">
    <property type="entry name" value="Carboxylesterase_B_AS"/>
</dbReference>
<keyword evidence="2 3" id="KW-0378">Hydrolase</keyword>
<dbReference type="Pfam" id="PF00135">
    <property type="entry name" value="COesterase"/>
    <property type="match status" value="1"/>
</dbReference>
<dbReference type="SUPFAM" id="SSF53474">
    <property type="entry name" value="alpha/beta-Hydrolases"/>
    <property type="match status" value="1"/>
</dbReference>
<dbReference type="PANTHER" id="PTHR11559">
    <property type="entry name" value="CARBOXYLESTERASE"/>
    <property type="match status" value="1"/>
</dbReference>
<dbReference type="OrthoDB" id="408631at2759"/>
<organism evidence="6 7">
    <name type="scientific">Leucosporidium creatinivorum</name>
    <dbReference type="NCBI Taxonomy" id="106004"/>
    <lineage>
        <taxon>Eukaryota</taxon>
        <taxon>Fungi</taxon>
        <taxon>Dikarya</taxon>
        <taxon>Basidiomycota</taxon>
        <taxon>Pucciniomycotina</taxon>
        <taxon>Microbotryomycetes</taxon>
        <taxon>Leucosporidiales</taxon>
        <taxon>Leucosporidium</taxon>
    </lineage>
</organism>
<evidence type="ECO:0000313" key="6">
    <source>
        <dbReference type="EMBL" id="ORY81845.1"/>
    </source>
</evidence>
<accession>A0A1Y2FG94</accession>
<feature type="compositionally biased region" description="Acidic residues" evidence="4">
    <location>
        <begin position="549"/>
        <end position="560"/>
    </location>
</feature>